<sequence>MEVEEGGGDGDRTRIQSHRVYLLCILCFDFFFCSQQIKINCDVVRQRDNSEPVVTEMWCKLKKPPYSSVTIWLVPGKELTKQTLSWIF</sequence>
<organism evidence="1 2">
    <name type="scientific">Theobroma cacao</name>
    <name type="common">Cacao</name>
    <name type="synonym">Cocoa</name>
    <dbReference type="NCBI Taxonomy" id="3641"/>
    <lineage>
        <taxon>Eukaryota</taxon>
        <taxon>Viridiplantae</taxon>
        <taxon>Streptophyta</taxon>
        <taxon>Embryophyta</taxon>
        <taxon>Tracheophyta</taxon>
        <taxon>Spermatophyta</taxon>
        <taxon>Magnoliopsida</taxon>
        <taxon>eudicotyledons</taxon>
        <taxon>Gunneridae</taxon>
        <taxon>Pentapetalae</taxon>
        <taxon>rosids</taxon>
        <taxon>malvids</taxon>
        <taxon>Malvales</taxon>
        <taxon>Malvaceae</taxon>
        <taxon>Byttnerioideae</taxon>
        <taxon>Theobroma</taxon>
    </lineage>
</organism>
<evidence type="ECO:0000313" key="1">
    <source>
        <dbReference type="EMBL" id="EOX96430.1"/>
    </source>
</evidence>
<dbReference type="Proteomes" id="UP000026915">
    <property type="component" value="Chromosome 1"/>
</dbReference>
<gene>
    <name evidence="1" type="ORF">TCM_005680</name>
</gene>
<protein>
    <submittedName>
        <fullName evidence="1">Uncharacterized protein</fullName>
    </submittedName>
</protein>
<dbReference type="HOGENOM" id="CLU_2473462_0_0_1"/>
<keyword evidence="2" id="KW-1185">Reference proteome</keyword>
<proteinExistence type="predicted"/>
<reference evidence="1 2" key="1">
    <citation type="journal article" date="2013" name="Genome Biol.">
        <title>The genome sequence of the most widely cultivated cacao type and its use to identify candidate genes regulating pod color.</title>
        <authorList>
            <person name="Motamayor J.C."/>
            <person name="Mockaitis K."/>
            <person name="Schmutz J."/>
            <person name="Haiminen N."/>
            <person name="Iii D.L."/>
            <person name="Cornejo O."/>
            <person name="Findley S.D."/>
            <person name="Zheng P."/>
            <person name="Utro F."/>
            <person name="Royaert S."/>
            <person name="Saski C."/>
            <person name="Jenkins J."/>
            <person name="Podicheti R."/>
            <person name="Zhao M."/>
            <person name="Scheffler B.E."/>
            <person name="Stack J.C."/>
            <person name="Feltus F.A."/>
            <person name="Mustiga G.M."/>
            <person name="Amores F."/>
            <person name="Phillips W."/>
            <person name="Marelli J.P."/>
            <person name="May G.D."/>
            <person name="Shapiro H."/>
            <person name="Ma J."/>
            <person name="Bustamante C.D."/>
            <person name="Schnell R.J."/>
            <person name="Main D."/>
            <person name="Gilbert D."/>
            <person name="Parida L."/>
            <person name="Kuhn D.N."/>
        </authorList>
    </citation>
    <scope>NUCLEOTIDE SEQUENCE [LARGE SCALE GENOMIC DNA]</scope>
    <source>
        <strain evidence="2">cv. Matina 1-6</strain>
    </source>
</reference>
<dbReference type="Gramene" id="EOX96430">
    <property type="protein sequence ID" value="EOX96430"/>
    <property type="gene ID" value="TCM_005680"/>
</dbReference>
<name>A0A061DUL4_THECC</name>
<dbReference type="AlphaFoldDB" id="A0A061DUL4"/>
<dbReference type="EMBL" id="CM001879">
    <property type="protein sequence ID" value="EOX96430.1"/>
    <property type="molecule type" value="Genomic_DNA"/>
</dbReference>
<dbReference type="InParanoid" id="A0A061DUL4"/>
<accession>A0A061DUL4</accession>
<evidence type="ECO:0000313" key="2">
    <source>
        <dbReference type="Proteomes" id="UP000026915"/>
    </source>
</evidence>